<dbReference type="Proteomes" id="UP000297567">
    <property type="component" value="Unassembled WGS sequence"/>
</dbReference>
<dbReference type="PANTHER" id="PTHR46211:SF14">
    <property type="entry name" value="GLYCEROPHOSPHODIESTER PHOSPHODIESTERASE"/>
    <property type="match status" value="1"/>
</dbReference>
<dbReference type="OrthoDB" id="384721at2"/>
<dbReference type="Gene3D" id="3.20.20.190">
    <property type="entry name" value="Phosphatidylinositol (PI) phosphodiesterase"/>
    <property type="match status" value="1"/>
</dbReference>
<dbReference type="AlphaFoldDB" id="A0A4Z1A1K7"/>
<dbReference type="CDD" id="cd08567">
    <property type="entry name" value="GDPD_SpGDE_like"/>
    <property type="match status" value="1"/>
</dbReference>
<feature type="domain" description="GP-PDE" evidence="1">
    <location>
        <begin position="38"/>
        <end position="315"/>
    </location>
</feature>
<dbReference type="GO" id="GO:0008081">
    <property type="term" value="F:phosphoric diester hydrolase activity"/>
    <property type="evidence" value="ECO:0007669"/>
    <property type="project" value="InterPro"/>
</dbReference>
<reference evidence="2" key="1">
    <citation type="journal article" date="2019" name="PLoS Negl. Trop. Dis.">
        <title>Revisiting the worldwide diversity of Leptospira species in the environment.</title>
        <authorList>
            <person name="Vincent A.T."/>
            <person name="Schiettekatte O."/>
            <person name="Bourhy P."/>
            <person name="Veyrier F.J."/>
            <person name="Picardeau M."/>
        </authorList>
    </citation>
    <scope>NUCLEOTIDE SEQUENCE [LARGE SCALE GENOMIC DNA]</scope>
    <source>
        <strain evidence="2">201702451</strain>
    </source>
</reference>
<accession>A0A4Z1A1K7</accession>
<proteinExistence type="predicted"/>
<dbReference type="GO" id="GO:0006629">
    <property type="term" value="P:lipid metabolic process"/>
    <property type="evidence" value="ECO:0007669"/>
    <property type="project" value="InterPro"/>
</dbReference>
<gene>
    <name evidence="2" type="ORF">EHQ62_13260</name>
</gene>
<dbReference type="PANTHER" id="PTHR46211">
    <property type="entry name" value="GLYCEROPHOSPHORYL DIESTER PHOSPHODIESTERASE"/>
    <property type="match status" value="1"/>
</dbReference>
<evidence type="ECO:0000259" key="1">
    <source>
        <dbReference type="PROSITE" id="PS51704"/>
    </source>
</evidence>
<dbReference type="EMBL" id="RQGH01000026">
    <property type="protein sequence ID" value="TGL65526.1"/>
    <property type="molecule type" value="Genomic_DNA"/>
</dbReference>
<sequence>MMKLIRSLSPIYIFVGLMSLLFVNCASVETPNRLRKDIDLQGHRGARGLKPENTWPAFEEAIKYKMVTLELDTVLTKDKRIVIHHDSETNPVICQNADGSEIQKKSLYELTLAELQALDCGSKQNPNFPKQVPVPGTKLLSLEEFFELVQKHEKKSKEVYEFNIETKFPDDGSASDGLVKEHTEKLIQIIEKFKVVDRSTIQSFDLRTLSVSKQKNPKIKTSALFVPTYFQGFLMTIGFGNGYRESIITKAKDKQADIISPYFLYVTPKFVKSSHDKGLLVIPWTVNAEKEMNRLVSCGVDGIISDYPDLLDKVVVRKN</sequence>
<comment type="caution">
    <text evidence="2">The sequence shown here is derived from an EMBL/GenBank/DDBJ whole genome shotgun (WGS) entry which is preliminary data.</text>
</comment>
<dbReference type="Pfam" id="PF03009">
    <property type="entry name" value="GDPD"/>
    <property type="match status" value="1"/>
</dbReference>
<dbReference type="SUPFAM" id="SSF51695">
    <property type="entry name" value="PLC-like phosphodiesterases"/>
    <property type="match status" value="1"/>
</dbReference>
<name>A0A4Z1A1K7_9LEPT</name>
<evidence type="ECO:0000313" key="3">
    <source>
        <dbReference type="Proteomes" id="UP000297567"/>
    </source>
</evidence>
<organism evidence="2 3">
    <name type="scientific">Leptospira jelokensis</name>
    <dbReference type="NCBI Taxonomy" id="2484931"/>
    <lineage>
        <taxon>Bacteria</taxon>
        <taxon>Pseudomonadati</taxon>
        <taxon>Spirochaetota</taxon>
        <taxon>Spirochaetia</taxon>
        <taxon>Leptospirales</taxon>
        <taxon>Leptospiraceae</taxon>
        <taxon>Leptospira</taxon>
    </lineage>
</organism>
<dbReference type="PROSITE" id="PS51704">
    <property type="entry name" value="GP_PDE"/>
    <property type="match status" value="1"/>
</dbReference>
<protein>
    <submittedName>
        <fullName evidence="2">Glycerophosphodiester phosphodiesterase</fullName>
    </submittedName>
</protein>
<dbReference type="InterPro" id="IPR030395">
    <property type="entry name" value="GP_PDE_dom"/>
</dbReference>
<keyword evidence="3" id="KW-1185">Reference proteome</keyword>
<dbReference type="InterPro" id="IPR017946">
    <property type="entry name" value="PLC-like_Pdiesterase_TIM-brl"/>
</dbReference>
<evidence type="ECO:0000313" key="2">
    <source>
        <dbReference type="EMBL" id="TGL65526.1"/>
    </source>
</evidence>